<evidence type="ECO:0000313" key="1">
    <source>
        <dbReference type="EMBL" id="QNN41979.1"/>
    </source>
</evidence>
<dbReference type="KEGG" id="proe:H9L23_23260"/>
<keyword evidence="2" id="KW-1185">Reference proteome</keyword>
<organism evidence="1 2">
    <name type="scientific">Pedobacter roseus</name>
    <dbReference type="NCBI Taxonomy" id="336820"/>
    <lineage>
        <taxon>Bacteria</taxon>
        <taxon>Pseudomonadati</taxon>
        <taxon>Bacteroidota</taxon>
        <taxon>Sphingobacteriia</taxon>
        <taxon>Sphingobacteriales</taxon>
        <taxon>Sphingobacteriaceae</taxon>
        <taxon>Pedobacter</taxon>
    </lineage>
</organism>
<dbReference type="EMBL" id="CP060723">
    <property type="protein sequence ID" value="QNN41979.1"/>
    <property type="molecule type" value="Genomic_DNA"/>
</dbReference>
<accession>A0A7G9QF54</accession>
<reference evidence="1 2" key="1">
    <citation type="submission" date="2020-08" db="EMBL/GenBank/DDBJ databases">
        <title>Genome sequence of Pedobacter roseus KACC 11594T.</title>
        <authorList>
            <person name="Hyun D.-W."/>
            <person name="Bae J.-W."/>
        </authorList>
    </citation>
    <scope>NUCLEOTIDE SEQUENCE [LARGE SCALE GENOMIC DNA]</scope>
    <source>
        <strain evidence="1 2">KACC 11594</strain>
    </source>
</reference>
<sequence length="79" mass="9426">MKILKIDRGSVEIDIDGEILRVLGEAMMPLPKPELSSYVIYENSFKWKNQDYNLIINRSKIIDFLRKEFLERNLRLIIE</sequence>
<dbReference type="Proteomes" id="UP000515806">
    <property type="component" value="Chromosome"/>
</dbReference>
<proteinExistence type="predicted"/>
<gene>
    <name evidence="1" type="ORF">H9L23_23260</name>
</gene>
<dbReference type="AlphaFoldDB" id="A0A7G9QF54"/>
<evidence type="ECO:0000313" key="2">
    <source>
        <dbReference type="Proteomes" id="UP000515806"/>
    </source>
</evidence>
<name>A0A7G9QF54_9SPHI</name>
<protein>
    <submittedName>
        <fullName evidence="1">Uncharacterized protein</fullName>
    </submittedName>
</protein>
<dbReference type="RefSeq" id="WP_187592543.1">
    <property type="nucleotide sequence ID" value="NZ_CP060723.1"/>
</dbReference>